<dbReference type="EMBL" id="CP036278">
    <property type="protein sequence ID" value="QDU55346.1"/>
    <property type="molecule type" value="Genomic_DNA"/>
</dbReference>
<keyword evidence="3" id="KW-1185">Reference proteome</keyword>
<feature type="transmembrane region" description="Helical" evidence="1">
    <location>
        <begin position="149"/>
        <end position="167"/>
    </location>
</feature>
<feature type="transmembrane region" description="Helical" evidence="1">
    <location>
        <begin position="174"/>
        <end position="191"/>
    </location>
</feature>
<keyword evidence="1" id="KW-0812">Transmembrane</keyword>
<feature type="transmembrane region" description="Helical" evidence="1">
    <location>
        <begin position="336"/>
        <end position="357"/>
    </location>
</feature>
<evidence type="ECO:0000256" key="1">
    <source>
        <dbReference type="SAM" id="Phobius"/>
    </source>
</evidence>
<reference evidence="2 3" key="1">
    <citation type="submission" date="2019-02" db="EMBL/GenBank/DDBJ databases">
        <title>Deep-cultivation of Planctomycetes and their phenomic and genomic characterization uncovers novel biology.</title>
        <authorList>
            <person name="Wiegand S."/>
            <person name="Jogler M."/>
            <person name="Boedeker C."/>
            <person name="Pinto D."/>
            <person name="Vollmers J."/>
            <person name="Rivas-Marin E."/>
            <person name="Kohn T."/>
            <person name="Peeters S.H."/>
            <person name="Heuer A."/>
            <person name="Rast P."/>
            <person name="Oberbeckmann S."/>
            <person name="Bunk B."/>
            <person name="Jeske O."/>
            <person name="Meyerdierks A."/>
            <person name="Storesund J.E."/>
            <person name="Kallscheuer N."/>
            <person name="Luecker S."/>
            <person name="Lage O.M."/>
            <person name="Pohl T."/>
            <person name="Merkel B.J."/>
            <person name="Hornburger P."/>
            <person name="Mueller R.-W."/>
            <person name="Bruemmer F."/>
            <person name="Labrenz M."/>
            <person name="Spormann A.M."/>
            <person name="Op den Camp H."/>
            <person name="Overmann J."/>
            <person name="Amann R."/>
            <person name="Jetten M.S.M."/>
            <person name="Mascher T."/>
            <person name="Medema M.H."/>
            <person name="Devos D.P."/>
            <person name="Kaster A.-K."/>
            <person name="Ovreas L."/>
            <person name="Rohde M."/>
            <person name="Galperin M.Y."/>
            <person name="Jogler C."/>
        </authorList>
    </citation>
    <scope>NUCLEOTIDE SEQUENCE [LARGE SCALE GENOMIC DNA]</scope>
    <source>
        <strain evidence="2 3">Pan181</strain>
    </source>
</reference>
<feature type="transmembrane region" description="Helical" evidence="1">
    <location>
        <begin position="221"/>
        <end position="241"/>
    </location>
</feature>
<dbReference type="KEGG" id="amuc:Pan181_15350"/>
<keyword evidence="1" id="KW-1133">Transmembrane helix</keyword>
<dbReference type="Pfam" id="PF14296">
    <property type="entry name" value="O-ag_pol_Wzy"/>
    <property type="match status" value="1"/>
</dbReference>
<feature type="transmembrane region" description="Helical" evidence="1">
    <location>
        <begin position="369"/>
        <end position="388"/>
    </location>
</feature>
<name>A0A518AKX3_9BACT</name>
<evidence type="ECO:0000313" key="3">
    <source>
        <dbReference type="Proteomes" id="UP000315750"/>
    </source>
</evidence>
<proteinExistence type="predicted"/>
<protein>
    <submittedName>
        <fullName evidence="2">Uncharacterized protein</fullName>
    </submittedName>
</protein>
<gene>
    <name evidence="2" type="ORF">Pan181_15350</name>
</gene>
<keyword evidence="1" id="KW-0472">Membrane</keyword>
<feature type="transmembrane region" description="Helical" evidence="1">
    <location>
        <begin position="26"/>
        <end position="42"/>
    </location>
</feature>
<accession>A0A518AKX3</accession>
<feature type="transmembrane region" description="Helical" evidence="1">
    <location>
        <begin position="71"/>
        <end position="90"/>
    </location>
</feature>
<dbReference type="OrthoDB" id="254426at2"/>
<sequence length="441" mass="49542">MFYVLVAVYIVIFLAAASYYARRGGYWHPVTLFGITGFYYYLGVPLELQLKNRDLHMTEPTLFYLPYEGRVTIAILAVLALLGFIVGFHMSGMQRALADIRFNTRQRFPRSILFLIVALVGTLYVFYGETMFQHLSYHEANEFRYNESLFSYTTRMLTLTAGIVIGIYSCQRKFLSIGFLASFSSLVGWGFYTSDKNPLLTAAMGIGTYWVGKRSRSSLHLTLYCCGALSATVLLPAFSAWRINVTPDISQIVDSFTLEYQDANGPMMSLSSAVNGDEDPVYGSSYLTALGAWVPRSVWPNRPEDLAQAFAHNNVVKWTPGLGFGYSLLAEAYLNFGYAGAFLQYFVLGFCLNRLWLFTLPFFAKRYATAMWAATLSVLQYQLLVIMHRAPTVQIVQSCIRELPIYVIALLVLDSSRRLIAKPVAPYTTPAMPAMQSRPAA</sequence>
<feature type="transmembrane region" description="Helical" evidence="1">
    <location>
        <begin position="111"/>
        <end position="129"/>
    </location>
</feature>
<dbReference type="InterPro" id="IPR029468">
    <property type="entry name" value="O-ag_pol_Wzy"/>
</dbReference>
<dbReference type="Proteomes" id="UP000315750">
    <property type="component" value="Chromosome"/>
</dbReference>
<dbReference type="NCBIfam" id="TIGR04370">
    <property type="entry name" value="glyco_rpt_poly"/>
    <property type="match status" value="1"/>
</dbReference>
<dbReference type="RefSeq" id="WP_145246216.1">
    <property type="nucleotide sequence ID" value="NZ_CP036278.1"/>
</dbReference>
<organism evidence="2 3">
    <name type="scientific">Aeoliella mucimassa</name>
    <dbReference type="NCBI Taxonomy" id="2527972"/>
    <lineage>
        <taxon>Bacteria</taxon>
        <taxon>Pseudomonadati</taxon>
        <taxon>Planctomycetota</taxon>
        <taxon>Planctomycetia</taxon>
        <taxon>Pirellulales</taxon>
        <taxon>Lacipirellulaceae</taxon>
        <taxon>Aeoliella</taxon>
    </lineage>
</organism>
<feature type="transmembrane region" description="Helical" evidence="1">
    <location>
        <begin position="6"/>
        <end position="21"/>
    </location>
</feature>
<evidence type="ECO:0000313" key="2">
    <source>
        <dbReference type="EMBL" id="QDU55346.1"/>
    </source>
</evidence>
<dbReference type="AlphaFoldDB" id="A0A518AKX3"/>